<dbReference type="PIRSF" id="PIRSF018077">
    <property type="entry name" value="UCP018077"/>
    <property type="match status" value="1"/>
</dbReference>
<keyword evidence="4" id="KW-1185">Reference proteome</keyword>
<evidence type="ECO:0000313" key="4">
    <source>
        <dbReference type="Proteomes" id="UP000198751"/>
    </source>
</evidence>
<dbReference type="Proteomes" id="UP000198751">
    <property type="component" value="Chromosome I"/>
</dbReference>
<dbReference type="PANTHER" id="PTHR42307">
    <property type="entry name" value="PUP DEAMIDASE/DEPUPYLASE"/>
    <property type="match status" value="1"/>
</dbReference>
<evidence type="ECO:0000256" key="2">
    <source>
        <dbReference type="PIRSR" id="PIRSR018077-1"/>
    </source>
</evidence>
<dbReference type="InterPro" id="IPR004347">
    <property type="entry name" value="Pup_ligase/deamidase"/>
</dbReference>
<dbReference type="GO" id="GO:0016811">
    <property type="term" value="F:hydrolase activity, acting on carbon-nitrogen (but not peptide) bonds, in linear amides"/>
    <property type="evidence" value="ECO:0007669"/>
    <property type="project" value="InterPro"/>
</dbReference>
<dbReference type="GO" id="GO:0019941">
    <property type="term" value="P:modification-dependent protein catabolic process"/>
    <property type="evidence" value="ECO:0007669"/>
    <property type="project" value="InterPro"/>
</dbReference>
<comment type="similarity">
    <text evidence="1">Belongs to the Pup ligase/Pup deamidase family. Pup deamidase subfamily.</text>
</comment>
<dbReference type="GO" id="GO:0008233">
    <property type="term" value="F:peptidase activity"/>
    <property type="evidence" value="ECO:0007669"/>
    <property type="project" value="InterPro"/>
</dbReference>
<dbReference type="InterPro" id="IPR022366">
    <property type="entry name" value="Pup_deamidase"/>
</dbReference>
<sequence>MTAAPDPAGGGGLPAGGVMRVMGAETEYGIHAPTAPTANATMMSARVVQAYAQVTRQRAAGGAETRWDYTDEEPLHDARGWTVDRESAHPSQLTDQPPVLDAEAVALAYGREDLDLDGQDESGSLLMNMVLGNGARLYVDHAHPEYSSPEVTNPRDAVAWDAAGDLVRCGAAVRRLAADPDLPPVNLYKNNTDNKSVSYGSHENYLMPRSVPFADIVRGLTPFFVSRQAVCGAGRLGIGQDSSTAGYQISQRADFFEAEVGLETTIRRPIINTRDEPHATADKYRRLHVIIGDANLSQVSNYLKFGTTAMVLSLIEAGLAPKVEVHEPVRALQAISHDTSLTATVRLADGRRVTALDLQWMYHEAAAKLAQETGVGDAVDGDGHTHEVLERWAEVLTQLDSNRAAAASSVEWLAKLSLLDGYRQRDGLEWDDARLGLVDLQWADIRPEKGLYYRMLARNRMQRVVEDAAISAAVGQPPADTRAFFRGKCISSFGKDVVGASWDSVIFDVPGYGRLQRVPTREPLRGTKALTGALFERYREAGPFLGELLGHNTAPPAA</sequence>
<name>A0A1H1Z747_9MICC</name>
<dbReference type="GO" id="GO:0000502">
    <property type="term" value="C:proteasome complex"/>
    <property type="evidence" value="ECO:0007669"/>
    <property type="project" value="UniProtKB-KW"/>
</dbReference>
<gene>
    <name evidence="3" type="ORF">SAMN04489743_2318</name>
</gene>
<dbReference type="GO" id="GO:0005524">
    <property type="term" value="F:ATP binding"/>
    <property type="evidence" value="ECO:0007669"/>
    <property type="project" value="TreeGrafter"/>
</dbReference>
<protein>
    <submittedName>
        <fullName evidence="3">Proteasome accessory factor A</fullName>
    </submittedName>
</protein>
<dbReference type="NCBIfam" id="TIGR03688">
    <property type="entry name" value="depupylase_Dop"/>
    <property type="match status" value="1"/>
</dbReference>
<organism evidence="3 4">
    <name type="scientific">Pseudarthrobacter equi</name>
    <dbReference type="NCBI Taxonomy" id="728066"/>
    <lineage>
        <taxon>Bacteria</taxon>
        <taxon>Bacillati</taxon>
        <taxon>Actinomycetota</taxon>
        <taxon>Actinomycetes</taxon>
        <taxon>Micrococcales</taxon>
        <taxon>Micrococcaceae</taxon>
        <taxon>Pseudarthrobacter</taxon>
    </lineage>
</organism>
<reference evidence="4" key="1">
    <citation type="submission" date="2016-10" db="EMBL/GenBank/DDBJ databases">
        <authorList>
            <person name="Varghese N."/>
            <person name="Submissions S."/>
        </authorList>
    </citation>
    <scope>NUCLEOTIDE SEQUENCE [LARGE SCALE GENOMIC DNA]</scope>
    <source>
        <strain evidence="4">IMMIB L-1606</strain>
    </source>
</reference>
<dbReference type="AlphaFoldDB" id="A0A1H1Z747"/>
<dbReference type="PANTHER" id="PTHR42307:SF2">
    <property type="entry name" value="PUP DEAMIDASE_DEPUPYLASE"/>
    <property type="match status" value="1"/>
</dbReference>
<accession>A0A1H1Z747</accession>
<evidence type="ECO:0000256" key="1">
    <source>
        <dbReference type="ARBA" id="ARBA00009114"/>
    </source>
</evidence>
<dbReference type="Pfam" id="PF03136">
    <property type="entry name" value="Pup_ligase"/>
    <property type="match status" value="1"/>
</dbReference>
<dbReference type="OrthoDB" id="9760627at2"/>
<dbReference type="GO" id="GO:0010498">
    <property type="term" value="P:proteasomal protein catabolic process"/>
    <property type="evidence" value="ECO:0007669"/>
    <property type="project" value="InterPro"/>
</dbReference>
<proteinExistence type="inferred from homology"/>
<dbReference type="GO" id="GO:0070490">
    <property type="term" value="P:protein pupylation"/>
    <property type="evidence" value="ECO:0007669"/>
    <property type="project" value="TreeGrafter"/>
</dbReference>
<feature type="active site" description="Proton acceptor" evidence="2">
    <location>
        <position position="140"/>
    </location>
</feature>
<keyword evidence="3" id="KW-0647">Proteasome</keyword>
<dbReference type="EMBL" id="LT629779">
    <property type="protein sequence ID" value="SDT29389.1"/>
    <property type="molecule type" value="Genomic_DNA"/>
</dbReference>
<evidence type="ECO:0000313" key="3">
    <source>
        <dbReference type="EMBL" id="SDT29389.1"/>
    </source>
</evidence>